<dbReference type="PROSITE" id="PS00036">
    <property type="entry name" value="BZIP_BASIC"/>
    <property type="match status" value="1"/>
</dbReference>
<keyword evidence="9" id="KW-0175">Coiled coil</keyword>
<feature type="coiled-coil region" evidence="9">
    <location>
        <begin position="207"/>
        <end position="248"/>
    </location>
</feature>
<evidence type="ECO:0000256" key="7">
    <source>
        <dbReference type="ARBA" id="ARBA00023242"/>
    </source>
</evidence>
<evidence type="ECO:0000259" key="10">
    <source>
        <dbReference type="PROSITE" id="PS50217"/>
    </source>
</evidence>
<dbReference type="SUPFAM" id="SSF57959">
    <property type="entry name" value="Leucine zipper domain"/>
    <property type="match status" value="1"/>
</dbReference>
<evidence type="ECO:0000256" key="5">
    <source>
        <dbReference type="ARBA" id="ARBA00023159"/>
    </source>
</evidence>
<comment type="similarity">
    <text evidence="8">Belongs to the bZIP family. GCN4 subfamily.</text>
</comment>
<dbReference type="GO" id="GO:0005634">
    <property type="term" value="C:nucleus"/>
    <property type="evidence" value="ECO:0007669"/>
    <property type="project" value="UniProtKB-SubCell"/>
</dbReference>
<dbReference type="PANTHER" id="PTHR11462:SF35">
    <property type="entry name" value="TRANSCRIPTION FACTOR JRA"/>
    <property type="match status" value="1"/>
</dbReference>
<dbReference type="GO" id="GO:1903833">
    <property type="term" value="P:positive regulation of cellular response to amino acid starvation"/>
    <property type="evidence" value="ECO:0007669"/>
    <property type="project" value="TreeGrafter"/>
</dbReference>
<name>A0A9P7BFX0_9ASCO</name>
<keyword evidence="6" id="KW-0804">Transcription</keyword>
<keyword evidence="5" id="KW-0010">Activator</keyword>
<feature type="domain" description="BZIP" evidence="10">
    <location>
        <begin position="202"/>
        <end position="251"/>
    </location>
</feature>
<comment type="subcellular location">
    <subcellularLocation>
        <location evidence="1">Nucleus</location>
    </subcellularLocation>
</comment>
<dbReference type="GO" id="GO:0000981">
    <property type="term" value="F:DNA-binding transcription factor activity, RNA polymerase II-specific"/>
    <property type="evidence" value="ECO:0007669"/>
    <property type="project" value="TreeGrafter"/>
</dbReference>
<dbReference type="PROSITE" id="PS50217">
    <property type="entry name" value="BZIP"/>
    <property type="match status" value="1"/>
</dbReference>
<dbReference type="Pfam" id="PF00170">
    <property type="entry name" value="bZIP_1"/>
    <property type="match status" value="1"/>
</dbReference>
<comment type="caution">
    <text evidence="11">The sequence shown here is derived from an EMBL/GenBank/DDBJ whole genome shotgun (WGS) entry which is preliminary data.</text>
</comment>
<dbReference type="GO" id="GO:0008652">
    <property type="term" value="P:amino acid biosynthetic process"/>
    <property type="evidence" value="ECO:0007669"/>
    <property type="project" value="UniProtKB-KW"/>
</dbReference>
<dbReference type="AlphaFoldDB" id="A0A9P7BFX0"/>
<evidence type="ECO:0000256" key="4">
    <source>
        <dbReference type="ARBA" id="ARBA00023125"/>
    </source>
</evidence>
<dbReference type="Gene3D" id="3.30.160.60">
    <property type="entry name" value="Classic Zinc Finger"/>
    <property type="match status" value="1"/>
</dbReference>
<dbReference type="GO" id="GO:0005667">
    <property type="term" value="C:transcription regulator complex"/>
    <property type="evidence" value="ECO:0007669"/>
    <property type="project" value="TreeGrafter"/>
</dbReference>
<evidence type="ECO:0000256" key="9">
    <source>
        <dbReference type="SAM" id="Coils"/>
    </source>
</evidence>
<evidence type="ECO:0000256" key="6">
    <source>
        <dbReference type="ARBA" id="ARBA00023163"/>
    </source>
</evidence>
<dbReference type="Proteomes" id="UP000697127">
    <property type="component" value="Unassembled WGS sequence"/>
</dbReference>
<dbReference type="InterPro" id="IPR046347">
    <property type="entry name" value="bZIP_sf"/>
</dbReference>
<dbReference type="SMART" id="SM00338">
    <property type="entry name" value="BRLZ"/>
    <property type="match status" value="1"/>
</dbReference>
<dbReference type="GO" id="GO:0000978">
    <property type="term" value="F:RNA polymerase II cis-regulatory region sequence-specific DNA binding"/>
    <property type="evidence" value="ECO:0007669"/>
    <property type="project" value="TreeGrafter"/>
</dbReference>
<evidence type="ECO:0000256" key="3">
    <source>
        <dbReference type="ARBA" id="ARBA00023015"/>
    </source>
</evidence>
<evidence type="ECO:0000313" key="11">
    <source>
        <dbReference type="EMBL" id="KAG0688084.1"/>
    </source>
</evidence>
<dbReference type="EMBL" id="PUHW01000184">
    <property type="protein sequence ID" value="KAG0688084.1"/>
    <property type="molecule type" value="Genomic_DNA"/>
</dbReference>
<dbReference type="InterPro" id="IPR004827">
    <property type="entry name" value="bZIP"/>
</dbReference>
<dbReference type="OrthoDB" id="5419235at2759"/>
<dbReference type="PANTHER" id="PTHR11462">
    <property type="entry name" value="JUN TRANSCRIPTION FACTOR-RELATED"/>
    <property type="match status" value="1"/>
</dbReference>
<dbReference type="FunFam" id="3.30.160.60:FF:001491">
    <property type="entry name" value="Cross-pathway control protein A"/>
    <property type="match status" value="1"/>
</dbReference>
<keyword evidence="12" id="KW-1185">Reference proteome</keyword>
<dbReference type="InterPro" id="IPR050946">
    <property type="entry name" value="AP-1_TF_bZIP"/>
</dbReference>
<reference evidence="11" key="1">
    <citation type="submission" date="2020-11" db="EMBL/GenBank/DDBJ databases">
        <title>Kefir isolates.</title>
        <authorList>
            <person name="Marcisauskas S."/>
            <person name="Kim Y."/>
            <person name="Blasche S."/>
        </authorList>
    </citation>
    <scope>NUCLEOTIDE SEQUENCE</scope>
    <source>
        <strain evidence="11">Olga-1</strain>
    </source>
</reference>
<keyword evidence="3" id="KW-0805">Transcription regulation</keyword>
<dbReference type="GO" id="GO:0001080">
    <property type="term" value="P:nitrogen catabolite activation of transcription from RNA polymerase II promoter"/>
    <property type="evidence" value="ECO:0007669"/>
    <property type="project" value="TreeGrafter"/>
</dbReference>
<evidence type="ECO:0000256" key="2">
    <source>
        <dbReference type="ARBA" id="ARBA00022605"/>
    </source>
</evidence>
<accession>A0A9P7BFX0</accession>
<proteinExistence type="inferred from homology"/>
<protein>
    <recommendedName>
        <fullName evidence="10">BZIP domain-containing protein</fullName>
    </recommendedName>
</protein>
<keyword evidence="4" id="KW-0238">DNA-binding</keyword>
<keyword evidence="7" id="KW-0539">Nucleus</keyword>
<sequence>MLLGENMFTTFLDVEKASTALASNDATSTSALMLQDTPKLDNNDLLLEHLDFNLVNGFENDANSSTDASPLSEEMTPFVVDVDVFDSVFKNPNDVLVDDVNIADDELKQMFDLVDDSVKEFESPTEQTFELPIESRSFSTPIISTSNTSVSCKRTFSVANLESSSNESFKKDKLGCTPYTRKQRSTPLPPVVPKSEDVASVKRARNTEAARRSRARKMERMSQLEDKCEDLIKENEDLKAQVAALKKLLGH</sequence>
<keyword evidence="2" id="KW-0028">Amino-acid biosynthesis</keyword>
<organism evidence="11 12">
    <name type="scientific">Pichia californica</name>
    <dbReference type="NCBI Taxonomy" id="460514"/>
    <lineage>
        <taxon>Eukaryota</taxon>
        <taxon>Fungi</taxon>
        <taxon>Dikarya</taxon>
        <taxon>Ascomycota</taxon>
        <taxon>Saccharomycotina</taxon>
        <taxon>Pichiomycetes</taxon>
        <taxon>Pichiales</taxon>
        <taxon>Pichiaceae</taxon>
        <taxon>Pichia</taxon>
    </lineage>
</organism>
<gene>
    <name evidence="11" type="ORF">C6P40_001421</name>
</gene>
<evidence type="ECO:0000256" key="1">
    <source>
        <dbReference type="ARBA" id="ARBA00004123"/>
    </source>
</evidence>
<evidence type="ECO:0000313" key="12">
    <source>
        <dbReference type="Proteomes" id="UP000697127"/>
    </source>
</evidence>
<evidence type="ECO:0000256" key="8">
    <source>
        <dbReference type="ARBA" id="ARBA00061302"/>
    </source>
</evidence>
<dbReference type="CDD" id="cd12193">
    <property type="entry name" value="bZIP_GCN4"/>
    <property type="match status" value="1"/>
</dbReference>